<evidence type="ECO:0000256" key="1">
    <source>
        <dbReference type="ARBA" id="ARBA00002486"/>
    </source>
</evidence>
<comment type="caution">
    <text evidence="4">The sequence shown here is derived from an EMBL/GenBank/DDBJ whole genome shotgun (WGS) entry which is preliminary data.</text>
</comment>
<dbReference type="InterPro" id="IPR036388">
    <property type="entry name" value="WH-like_DNA-bd_sf"/>
</dbReference>
<dbReference type="Proteomes" id="UP000824002">
    <property type="component" value="Unassembled WGS sequence"/>
</dbReference>
<dbReference type="InterPro" id="IPR000600">
    <property type="entry name" value="ROK"/>
</dbReference>
<dbReference type="InterPro" id="IPR043129">
    <property type="entry name" value="ATPase_NBD"/>
</dbReference>
<evidence type="ECO:0000313" key="5">
    <source>
        <dbReference type="Proteomes" id="UP000824002"/>
    </source>
</evidence>
<dbReference type="AlphaFoldDB" id="A0A9D1FP61"/>
<keyword evidence="3" id="KW-0119">Carbohydrate metabolism</keyword>
<keyword evidence="3" id="KW-0859">Xylose metabolism</keyword>
<proteinExistence type="inferred from homology"/>
<reference evidence="4" key="1">
    <citation type="submission" date="2020-10" db="EMBL/GenBank/DDBJ databases">
        <authorList>
            <person name="Gilroy R."/>
        </authorList>
    </citation>
    <scope>NUCLEOTIDE SEQUENCE</scope>
    <source>
        <strain evidence="4">CHK199-13235</strain>
    </source>
</reference>
<dbReference type="Gene3D" id="3.30.420.40">
    <property type="match status" value="2"/>
</dbReference>
<name>A0A9D1FP61_9FIRM</name>
<evidence type="ECO:0000313" key="4">
    <source>
        <dbReference type="EMBL" id="HIS77144.1"/>
    </source>
</evidence>
<dbReference type="EMBL" id="DVJP01000068">
    <property type="protein sequence ID" value="HIS77144.1"/>
    <property type="molecule type" value="Genomic_DNA"/>
</dbReference>
<protein>
    <submittedName>
        <fullName evidence="4">ROK family protein</fullName>
    </submittedName>
</protein>
<dbReference type="Pfam" id="PF00480">
    <property type="entry name" value="ROK"/>
    <property type="match status" value="1"/>
</dbReference>
<gene>
    <name evidence="4" type="ORF">IAB51_10130</name>
</gene>
<dbReference type="SUPFAM" id="SSF53067">
    <property type="entry name" value="Actin-like ATPase domain"/>
    <property type="match status" value="1"/>
</dbReference>
<dbReference type="InterPro" id="IPR036390">
    <property type="entry name" value="WH_DNA-bd_sf"/>
</dbReference>
<accession>A0A9D1FP61</accession>
<dbReference type="GO" id="GO:0042732">
    <property type="term" value="P:D-xylose metabolic process"/>
    <property type="evidence" value="ECO:0007669"/>
    <property type="project" value="UniProtKB-KW"/>
</dbReference>
<dbReference type="PANTHER" id="PTHR18964:SF149">
    <property type="entry name" value="BIFUNCTIONAL UDP-N-ACETYLGLUCOSAMINE 2-EPIMERASE_N-ACETYLMANNOSAMINE KINASE"/>
    <property type="match status" value="1"/>
</dbReference>
<reference evidence="4" key="2">
    <citation type="journal article" date="2021" name="PeerJ">
        <title>Extensive microbial diversity within the chicken gut microbiome revealed by metagenomics and culture.</title>
        <authorList>
            <person name="Gilroy R."/>
            <person name="Ravi A."/>
            <person name="Getino M."/>
            <person name="Pursley I."/>
            <person name="Horton D.L."/>
            <person name="Alikhan N.F."/>
            <person name="Baker D."/>
            <person name="Gharbi K."/>
            <person name="Hall N."/>
            <person name="Watson M."/>
            <person name="Adriaenssens E.M."/>
            <person name="Foster-Nyarko E."/>
            <person name="Jarju S."/>
            <person name="Secka A."/>
            <person name="Antonio M."/>
            <person name="Oren A."/>
            <person name="Chaudhuri R.R."/>
            <person name="La Ragione R."/>
            <person name="Hildebrand F."/>
            <person name="Pallen M.J."/>
        </authorList>
    </citation>
    <scope>NUCLEOTIDE SEQUENCE</scope>
    <source>
        <strain evidence="4">CHK199-13235</strain>
    </source>
</reference>
<comment type="function">
    <text evidence="1">Transcriptional repressor of xylose-utilizing enzymes.</text>
</comment>
<evidence type="ECO:0000256" key="2">
    <source>
        <dbReference type="ARBA" id="ARBA00006479"/>
    </source>
</evidence>
<dbReference type="PANTHER" id="PTHR18964">
    <property type="entry name" value="ROK (REPRESSOR, ORF, KINASE) FAMILY"/>
    <property type="match status" value="1"/>
</dbReference>
<dbReference type="Gene3D" id="1.10.10.10">
    <property type="entry name" value="Winged helix-like DNA-binding domain superfamily/Winged helix DNA-binding domain"/>
    <property type="match status" value="1"/>
</dbReference>
<sequence length="399" mass="42739">MKRKGLNSVQTKTLNRLLVLQLLCMMGGGSRTELTKRTRLAKMTVSNITAELLQNGVLYEKEPLESENQGAGRKQMLLSFSEHAPAVIGVWLSRDSCMGIAAAVDLEVLQQRTIPLEEGETAASLLSKLKDLCAFLRDSVSGKREVVGVGIASIGPLDIRQGVLLNPPNFYGIQDIPIGEELEKRLGLPVFLENDTNAGALAEKYFGQCTDCTDFVYVGLTNGLSMGIVLRDSLLHGRHGFAGEAGHTTIDPMGAVCYCGRRGCLETVCTAPALMKAANEELDCRCADFEQLCGLCARSGQAADWILTKLGPLTEALANVSNILDPEKIIMGHEGALLPQGILQAVEKGVNEKILAGKQAYISVERSSFGALAAVYGAAAVVLKKVFDGQAGYSLFFGE</sequence>
<evidence type="ECO:0000256" key="3">
    <source>
        <dbReference type="ARBA" id="ARBA00022629"/>
    </source>
</evidence>
<comment type="similarity">
    <text evidence="2">Belongs to the ROK (NagC/XylR) family.</text>
</comment>
<organism evidence="4 5">
    <name type="scientific">Candidatus Merdivicinus excrementipullorum</name>
    <dbReference type="NCBI Taxonomy" id="2840867"/>
    <lineage>
        <taxon>Bacteria</taxon>
        <taxon>Bacillati</taxon>
        <taxon>Bacillota</taxon>
        <taxon>Clostridia</taxon>
        <taxon>Eubacteriales</taxon>
        <taxon>Oscillospiraceae</taxon>
        <taxon>Oscillospiraceae incertae sedis</taxon>
        <taxon>Candidatus Merdivicinus</taxon>
    </lineage>
</organism>
<dbReference type="SUPFAM" id="SSF46785">
    <property type="entry name" value="Winged helix' DNA-binding domain"/>
    <property type="match status" value="1"/>
</dbReference>